<sequence>MAPGQSANSPHQLPPMFQAAHLIPFTHQSTPDFTRSVVYPARFTFQTFFPHPRFCLPAYHPLSSLPANLLINQSVLHHP</sequence>
<dbReference type="Proteomes" id="UP001157502">
    <property type="component" value="Chromosome 9"/>
</dbReference>
<keyword evidence="2" id="KW-1185">Reference proteome</keyword>
<name>A0ACC2GSL7_DALPE</name>
<protein>
    <submittedName>
        <fullName evidence="1">Uncharacterized protein</fullName>
    </submittedName>
</protein>
<reference evidence="1" key="1">
    <citation type="submission" date="2021-05" db="EMBL/GenBank/DDBJ databases">
        <authorList>
            <person name="Pan Q."/>
            <person name="Jouanno E."/>
            <person name="Zahm M."/>
            <person name="Klopp C."/>
            <person name="Cabau C."/>
            <person name="Louis A."/>
            <person name="Berthelot C."/>
            <person name="Parey E."/>
            <person name="Roest Crollius H."/>
            <person name="Montfort J."/>
            <person name="Robinson-Rechavi M."/>
            <person name="Bouchez O."/>
            <person name="Lampietro C."/>
            <person name="Lopez Roques C."/>
            <person name="Donnadieu C."/>
            <person name="Postlethwait J."/>
            <person name="Bobe J."/>
            <person name="Dillon D."/>
            <person name="Chandos A."/>
            <person name="von Hippel F."/>
            <person name="Guiguen Y."/>
        </authorList>
    </citation>
    <scope>NUCLEOTIDE SEQUENCE</scope>
    <source>
        <strain evidence="1">YG-Jan2019</strain>
    </source>
</reference>
<gene>
    <name evidence="1" type="ORF">DPEC_G00109490</name>
</gene>
<accession>A0ACC2GSL7</accession>
<proteinExistence type="predicted"/>
<comment type="caution">
    <text evidence="1">The sequence shown here is derived from an EMBL/GenBank/DDBJ whole genome shotgun (WGS) entry which is preliminary data.</text>
</comment>
<organism evidence="1 2">
    <name type="scientific">Dallia pectoralis</name>
    <name type="common">Alaska blackfish</name>
    <dbReference type="NCBI Taxonomy" id="75939"/>
    <lineage>
        <taxon>Eukaryota</taxon>
        <taxon>Metazoa</taxon>
        <taxon>Chordata</taxon>
        <taxon>Craniata</taxon>
        <taxon>Vertebrata</taxon>
        <taxon>Euteleostomi</taxon>
        <taxon>Actinopterygii</taxon>
        <taxon>Neopterygii</taxon>
        <taxon>Teleostei</taxon>
        <taxon>Protacanthopterygii</taxon>
        <taxon>Esociformes</taxon>
        <taxon>Umbridae</taxon>
        <taxon>Dallia</taxon>
    </lineage>
</organism>
<dbReference type="EMBL" id="CM055736">
    <property type="protein sequence ID" value="KAJ8006656.1"/>
    <property type="molecule type" value="Genomic_DNA"/>
</dbReference>
<evidence type="ECO:0000313" key="1">
    <source>
        <dbReference type="EMBL" id="KAJ8006656.1"/>
    </source>
</evidence>
<evidence type="ECO:0000313" key="2">
    <source>
        <dbReference type="Proteomes" id="UP001157502"/>
    </source>
</evidence>